<keyword evidence="1" id="KW-1134">Transmembrane beta strand</keyword>
<evidence type="ECO:0000256" key="2">
    <source>
        <dbReference type="ARBA" id="ARBA00022692"/>
    </source>
</evidence>
<protein>
    <submittedName>
        <fullName evidence="7">Heme/hemopexin transporter protein HuxB</fullName>
    </submittedName>
</protein>
<keyword evidence="8" id="KW-1185">Reference proteome</keyword>
<dbReference type="InterPro" id="IPR051544">
    <property type="entry name" value="TPS_OM_transporter"/>
</dbReference>
<evidence type="ECO:0000259" key="5">
    <source>
        <dbReference type="Pfam" id="PF03865"/>
    </source>
</evidence>
<dbReference type="RefSeq" id="WP_187306631.1">
    <property type="nucleotide sequence ID" value="NZ_CXST01000005.1"/>
</dbReference>
<dbReference type="GO" id="GO:0098046">
    <property type="term" value="C:type V protein secretion system complex"/>
    <property type="evidence" value="ECO:0007669"/>
    <property type="project" value="TreeGrafter"/>
</dbReference>
<evidence type="ECO:0000313" key="8">
    <source>
        <dbReference type="Proteomes" id="UP000048926"/>
    </source>
</evidence>
<dbReference type="GO" id="GO:0046819">
    <property type="term" value="P:protein secretion by the type V secretion system"/>
    <property type="evidence" value="ECO:0007669"/>
    <property type="project" value="TreeGrafter"/>
</dbReference>
<gene>
    <name evidence="7" type="primary">hxuB_2</name>
    <name evidence="7" type="ORF">LAL4801_05446</name>
</gene>
<dbReference type="STRING" id="187304.B0E33_15625"/>
<accession>A0A0M6YA62</accession>
<dbReference type="Pfam" id="PF08479">
    <property type="entry name" value="POTRA_2"/>
    <property type="match status" value="1"/>
</dbReference>
<organism evidence="7 8">
    <name type="scientific">Roseibium aggregatum</name>
    <dbReference type="NCBI Taxonomy" id="187304"/>
    <lineage>
        <taxon>Bacteria</taxon>
        <taxon>Pseudomonadati</taxon>
        <taxon>Pseudomonadota</taxon>
        <taxon>Alphaproteobacteria</taxon>
        <taxon>Hyphomicrobiales</taxon>
        <taxon>Stappiaceae</taxon>
        <taxon>Roseibium</taxon>
    </lineage>
</organism>
<evidence type="ECO:0000256" key="3">
    <source>
        <dbReference type="ARBA" id="ARBA00023237"/>
    </source>
</evidence>
<dbReference type="Gene3D" id="3.10.20.310">
    <property type="entry name" value="membrane protein fhac"/>
    <property type="match status" value="1"/>
</dbReference>
<dbReference type="GO" id="GO:0008320">
    <property type="term" value="F:protein transmembrane transporter activity"/>
    <property type="evidence" value="ECO:0007669"/>
    <property type="project" value="TreeGrafter"/>
</dbReference>
<dbReference type="PANTHER" id="PTHR34597:SF6">
    <property type="entry name" value="BLR6126 PROTEIN"/>
    <property type="match status" value="1"/>
</dbReference>
<dbReference type="Proteomes" id="UP000048926">
    <property type="component" value="Unassembled WGS sequence"/>
</dbReference>
<keyword evidence="3" id="KW-0998">Cell outer membrane</keyword>
<keyword evidence="1" id="KW-0472">Membrane</keyword>
<evidence type="ECO:0000313" key="7">
    <source>
        <dbReference type="EMBL" id="CTQ46986.1"/>
    </source>
</evidence>
<dbReference type="InterPro" id="IPR013686">
    <property type="entry name" value="Polypept-transport_assoc_ShlB"/>
</dbReference>
<reference evidence="8" key="1">
    <citation type="submission" date="2015-07" db="EMBL/GenBank/DDBJ databases">
        <authorList>
            <person name="Rodrigo-Torres Lidia"/>
            <person name="Arahal R.David."/>
        </authorList>
    </citation>
    <scope>NUCLEOTIDE SEQUENCE [LARGE SCALE GENOMIC DNA]</scope>
    <source>
        <strain evidence="8">CECT 4801</strain>
    </source>
</reference>
<feature type="domain" description="Polypeptide-transport-associated ShlB-type" evidence="6">
    <location>
        <begin position="96"/>
        <end position="170"/>
    </location>
</feature>
<dbReference type="Gene3D" id="2.40.160.50">
    <property type="entry name" value="membrane protein fhac: a member of the omp85/tpsb transporter family"/>
    <property type="match status" value="1"/>
</dbReference>
<keyword evidence="4" id="KW-0732">Signal</keyword>
<keyword evidence="2" id="KW-0812">Transmembrane</keyword>
<sequence>MTRQVLPPPATKTLRGAAAANPKSTFRLRAASVLAVSFVAAVFSHSAPAQTLDQAVAGQTVIIERFTPPTRPGTVDITVQDQRKRVSEQDAERVRFTLRSVSISGAHSVSNTDLSAIWQGKIGKDMSLADLYRIAEAVDAAYLRAGYFSMTVVPVQDFASGAVSLRVYEGYVETVEITSSIPRIRERLAPYINRLTSMRPIRIKEAERVLLLMSDLAGLQIEGTIVRPETPTGGGTLKLAVDFSRYSAGVGLDNLGTDTVGPLELSGNATVNDIFGLFETTSLVGVTVPDAPEEMVLLQASQSVPIGFNGLSAGYDLTYVTQKPGADLKEQDIHIETVIGSAHLQYPLIRTIDQSLYGKVEINLRNDRIDVMGARAAREQARWATVSLRYDLDAGPASFSAGAELGQSLNHKGEMEIDPDDYRFGRFNFGVSYDLASIARLQLRTASQYSPTPLPGAVRFALGGDPYGWAFDGGSLSGDSGFASAFEVSHDIETGWSALPGLTLTAFADYGVVWNVDEAADFARDELGSAGVGVSGMVADRVNFQVLTATPWHRPENAEDPGTRVFFRLGLAL</sequence>
<name>A0A0M6YA62_9HYPH</name>
<dbReference type="InterPro" id="IPR005565">
    <property type="entry name" value="Hemolysn_activator_HlyB_C"/>
</dbReference>
<dbReference type="PANTHER" id="PTHR34597">
    <property type="entry name" value="SLR1661 PROTEIN"/>
    <property type="match status" value="1"/>
</dbReference>
<feature type="signal peptide" evidence="4">
    <location>
        <begin position="1"/>
        <end position="49"/>
    </location>
</feature>
<evidence type="ECO:0000256" key="1">
    <source>
        <dbReference type="ARBA" id="ARBA00022452"/>
    </source>
</evidence>
<dbReference type="AlphaFoldDB" id="A0A0M6YA62"/>
<proteinExistence type="predicted"/>
<evidence type="ECO:0000259" key="6">
    <source>
        <dbReference type="Pfam" id="PF08479"/>
    </source>
</evidence>
<feature type="chain" id="PRO_5005808063" evidence="4">
    <location>
        <begin position="50"/>
        <end position="573"/>
    </location>
</feature>
<evidence type="ECO:0000256" key="4">
    <source>
        <dbReference type="SAM" id="SignalP"/>
    </source>
</evidence>
<dbReference type="EMBL" id="CXST01000005">
    <property type="protein sequence ID" value="CTQ46986.1"/>
    <property type="molecule type" value="Genomic_DNA"/>
</dbReference>
<dbReference type="Pfam" id="PF03865">
    <property type="entry name" value="ShlB"/>
    <property type="match status" value="1"/>
</dbReference>
<feature type="domain" description="Haemolysin activator HlyB C-terminal" evidence="5">
    <location>
        <begin position="244"/>
        <end position="535"/>
    </location>
</feature>